<dbReference type="Proteomes" id="UP000601435">
    <property type="component" value="Unassembled WGS sequence"/>
</dbReference>
<comment type="caution">
    <text evidence="2">The sequence shown here is derived from an EMBL/GenBank/DDBJ whole genome shotgun (WGS) entry which is preliminary data.</text>
</comment>
<dbReference type="AlphaFoldDB" id="A0A812KQX3"/>
<feature type="compositionally biased region" description="Low complexity" evidence="1">
    <location>
        <begin position="238"/>
        <end position="247"/>
    </location>
</feature>
<gene>
    <name evidence="2" type="ORF">SNEC2469_LOCUS3377</name>
</gene>
<sequence>MYTSTTAIGKCRLDTVGHLKPCDNRHAPIRLYRSYGEWFEAGLQAPVPNVTMMTTSSRFWPYGQDVTKLHATSDKREQYQLDDRTVTSIRPYVPAREGSLPDLRAYRAGGSHAAHIPNHQVLQHLNREKLARKKVTLAYYGRKGGAEILAPKVPPAPTVEDVSKVMFDRLYRAGSLPALSGAKALTPDDGNLRSSRPCSRSRYPKTPLQSSGNMLLPPGAGPPGSRASSSHGRRSGTRLRSSGGRSQRSQEEGLLFFNDQHREKTPSLRSSYSQLSTSSSLWLEVEKAVQEEVAKVVKPLQQQLHTEEEARKRAEEAL</sequence>
<dbReference type="OrthoDB" id="436642at2759"/>
<evidence type="ECO:0000256" key="1">
    <source>
        <dbReference type="SAM" id="MobiDB-lite"/>
    </source>
</evidence>
<accession>A0A812KQX3</accession>
<feature type="non-terminal residue" evidence="2">
    <location>
        <position position="1"/>
    </location>
</feature>
<evidence type="ECO:0000313" key="3">
    <source>
        <dbReference type="Proteomes" id="UP000601435"/>
    </source>
</evidence>
<protein>
    <submittedName>
        <fullName evidence="2">Uncharacterized protein</fullName>
    </submittedName>
</protein>
<name>A0A812KQX3_9DINO</name>
<reference evidence="2" key="1">
    <citation type="submission" date="2021-02" db="EMBL/GenBank/DDBJ databases">
        <authorList>
            <person name="Dougan E. K."/>
            <person name="Rhodes N."/>
            <person name="Thang M."/>
            <person name="Chan C."/>
        </authorList>
    </citation>
    <scope>NUCLEOTIDE SEQUENCE</scope>
</reference>
<keyword evidence="3" id="KW-1185">Reference proteome</keyword>
<organism evidence="2 3">
    <name type="scientific">Symbiodinium necroappetens</name>
    <dbReference type="NCBI Taxonomy" id="1628268"/>
    <lineage>
        <taxon>Eukaryota</taxon>
        <taxon>Sar</taxon>
        <taxon>Alveolata</taxon>
        <taxon>Dinophyceae</taxon>
        <taxon>Suessiales</taxon>
        <taxon>Symbiodiniaceae</taxon>
        <taxon>Symbiodinium</taxon>
    </lineage>
</organism>
<dbReference type="EMBL" id="CAJNJA010007744">
    <property type="protein sequence ID" value="CAE7228430.1"/>
    <property type="molecule type" value="Genomic_DNA"/>
</dbReference>
<feature type="region of interest" description="Disordered" evidence="1">
    <location>
        <begin position="180"/>
        <end position="250"/>
    </location>
</feature>
<proteinExistence type="predicted"/>
<evidence type="ECO:0000313" key="2">
    <source>
        <dbReference type="EMBL" id="CAE7228430.1"/>
    </source>
</evidence>